<keyword evidence="3" id="KW-1185">Reference proteome</keyword>
<dbReference type="CDD" id="cd00761">
    <property type="entry name" value="Glyco_tranf_GTA_type"/>
    <property type="match status" value="1"/>
</dbReference>
<dbReference type="RefSeq" id="WP_074606011.1">
    <property type="nucleotide sequence ID" value="NZ_FNGY01000003.1"/>
</dbReference>
<dbReference type="OrthoDB" id="9801954at2"/>
<dbReference type="InterPro" id="IPR001173">
    <property type="entry name" value="Glyco_trans_2-like"/>
</dbReference>
<dbReference type="AlphaFoldDB" id="A0A1G9RUD7"/>
<accession>A0A1G9RUD7</accession>
<sequence>MKNETQNNRHQPLISCICITYKRPQQLLQAIANFRDQTYINRELIISHTDDDISTKDLIEKVSKHDLLKITAVERSVKDPLGTARNIAISTAKGEYVCIWDDDDYHAPDRLKYQVNTLETAGTNYQACILSRITLYDNLMKRAYLTRLYNWGGTLLCRRSILLQNPYPSVHLLEDIDLIRFLESKKLLKRIDDTFLLYIYVYHGTNTIDHQHFRYFTRKSFRFNNSFNEIIQKMLNEGTEFLIY</sequence>
<dbReference type="Gene3D" id="3.90.550.10">
    <property type="entry name" value="Spore Coat Polysaccharide Biosynthesis Protein SpsA, Chain A"/>
    <property type="match status" value="1"/>
</dbReference>
<organism evidence="2 3">
    <name type="scientific">Pedobacter steynii</name>
    <dbReference type="NCBI Taxonomy" id="430522"/>
    <lineage>
        <taxon>Bacteria</taxon>
        <taxon>Pseudomonadati</taxon>
        <taxon>Bacteroidota</taxon>
        <taxon>Sphingobacteriia</taxon>
        <taxon>Sphingobacteriales</taxon>
        <taxon>Sphingobacteriaceae</taxon>
        <taxon>Pedobacter</taxon>
    </lineage>
</organism>
<keyword evidence="2" id="KW-0808">Transferase</keyword>
<dbReference type="Proteomes" id="UP000183200">
    <property type="component" value="Unassembled WGS sequence"/>
</dbReference>
<dbReference type="PANTHER" id="PTHR22916">
    <property type="entry name" value="GLYCOSYLTRANSFERASE"/>
    <property type="match status" value="1"/>
</dbReference>
<name>A0A1G9RUD7_9SPHI</name>
<dbReference type="EMBL" id="FNGY01000003">
    <property type="protein sequence ID" value="SDM26764.1"/>
    <property type="molecule type" value="Genomic_DNA"/>
</dbReference>
<protein>
    <submittedName>
        <fullName evidence="2">Glycosyltransferase involved in cell wall bisynthesis</fullName>
    </submittedName>
</protein>
<evidence type="ECO:0000313" key="3">
    <source>
        <dbReference type="Proteomes" id="UP000183200"/>
    </source>
</evidence>
<gene>
    <name evidence="2" type="ORF">SAMN05421820_103360</name>
</gene>
<evidence type="ECO:0000259" key="1">
    <source>
        <dbReference type="Pfam" id="PF00535"/>
    </source>
</evidence>
<dbReference type="GO" id="GO:0016758">
    <property type="term" value="F:hexosyltransferase activity"/>
    <property type="evidence" value="ECO:0007669"/>
    <property type="project" value="UniProtKB-ARBA"/>
</dbReference>
<proteinExistence type="predicted"/>
<dbReference type="InterPro" id="IPR029044">
    <property type="entry name" value="Nucleotide-diphossugar_trans"/>
</dbReference>
<dbReference type="SUPFAM" id="SSF53448">
    <property type="entry name" value="Nucleotide-diphospho-sugar transferases"/>
    <property type="match status" value="1"/>
</dbReference>
<feature type="domain" description="Glycosyltransferase 2-like" evidence="1">
    <location>
        <begin position="15"/>
        <end position="145"/>
    </location>
</feature>
<evidence type="ECO:0000313" key="2">
    <source>
        <dbReference type="EMBL" id="SDM26764.1"/>
    </source>
</evidence>
<dbReference type="PANTHER" id="PTHR22916:SF3">
    <property type="entry name" value="UDP-GLCNAC:BETAGAL BETA-1,3-N-ACETYLGLUCOSAMINYLTRANSFERASE-LIKE PROTEIN 1"/>
    <property type="match status" value="1"/>
</dbReference>
<reference evidence="3" key="1">
    <citation type="submission" date="2016-10" db="EMBL/GenBank/DDBJ databases">
        <authorList>
            <person name="Varghese N."/>
            <person name="Submissions S."/>
        </authorList>
    </citation>
    <scope>NUCLEOTIDE SEQUENCE [LARGE SCALE GENOMIC DNA]</scope>
    <source>
        <strain evidence="3">DSM 19110</strain>
    </source>
</reference>
<dbReference type="Pfam" id="PF00535">
    <property type="entry name" value="Glycos_transf_2"/>
    <property type="match status" value="1"/>
</dbReference>